<proteinExistence type="predicted"/>
<dbReference type="Proteomes" id="UP000277204">
    <property type="component" value="Unassembled WGS sequence"/>
</dbReference>
<keyword evidence="3" id="KW-1185">Reference proteome</keyword>
<feature type="compositionally biased region" description="Basic residues" evidence="1">
    <location>
        <begin position="95"/>
        <end position="107"/>
    </location>
</feature>
<dbReference type="SUPFAM" id="SSF46785">
    <property type="entry name" value="Winged helix' DNA-binding domain"/>
    <property type="match status" value="1"/>
</dbReference>
<dbReference type="STRING" id="48269.A0A183MMV5"/>
<dbReference type="EMBL" id="UZAI01017359">
    <property type="protein sequence ID" value="VDP23699.1"/>
    <property type="molecule type" value="Genomic_DNA"/>
</dbReference>
<dbReference type="AlphaFoldDB" id="A0A183MMV5"/>
<organism evidence="2 3">
    <name type="scientific">Schistosoma margrebowiei</name>
    <dbReference type="NCBI Taxonomy" id="48269"/>
    <lineage>
        <taxon>Eukaryota</taxon>
        <taxon>Metazoa</taxon>
        <taxon>Spiralia</taxon>
        <taxon>Lophotrochozoa</taxon>
        <taxon>Platyhelminthes</taxon>
        <taxon>Trematoda</taxon>
        <taxon>Digenea</taxon>
        <taxon>Strigeidida</taxon>
        <taxon>Schistosomatoidea</taxon>
        <taxon>Schistosomatidae</taxon>
        <taxon>Schistosoma</taxon>
    </lineage>
</organism>
<feature type="region of interest" description="Disordered" evidence="1">
    <location>
        <begin position="77"/>
        <end position="116"/>
    </location>
</feature>
<evidence type="ECO:0000313" key="3">
    <source>
        <dbReference type="Proteomes" id="UP000277204"/>
    </source>
</evidence>
<reference evidence="2 3" key="1">
    <citation type="submission" date="2018-11" db="EMBL/GenBank/DDBJ databases">
        <authorList>
            <consortium name="Pathogen Informatics"/>
        </authorList>
    </citation>
    <scope>NUCLEOTIDE SEQUENCE [LARGE SCALE GENOMIC DNA]</scope>
    <source>
        <strain evidence="2 3">Zambia</strain>
    </source>
</reference>
<dbReference type="GO" id="GO:0006334">
    <property type="term" value="P:nucleosome assembly"/>
    <property type="evidence" value="ECO:0007669"/>
    <property type="project" value="InterPro"/>
</dbReference>
<evidence type="ECO:0000313" key="2">
    <source>
        <dbReference type="EMBL" id="VDP23699.1"/>
    </source>
</evidence>
<accession>A0A183MMV5</accession>
<dbReference type="PROSITE" id="PS51504">
    <property type="entry name" value="H15"/>
    <property type="match status" value="1"/>
</dbReference>
<gene>
    <name evidence="2" type="ORF">SMRZ_LOCUS17380</name>
</gene>
<dbReference type="InterPro" id="IPR005818">
    <property type="entry name" value="Histone_H1/H5_H15"/>
</dbReference>
<dbReference type="Gene3D" id="1.10.10.10">
    <property type="entry name" value="Winged helix-like DNA-binding domain superfamily/Winged helix DNA-binding domain"/>
    <property type="match status" value="1"/>
</dbReference>
<evidence type="ECO:0000256" key="1">
    <source>
        <dbReference type="SAM" id="MobiDB-lite"/>
    </source>
</evidence>
<dbReference type="InterPro" id="IPR036388">
    <property type="entry name" value="WH-like_DNA-bd_sf"/>
</dbReference>
<dbReference type="Pfam" id="PF00538">
    <property type="entry name" value="Linker_histone"/>
    <property type="match status" value="1"/>
</dbReference>
<dbReference type="GO" id="GO:0003677">
    <property type="term" value="F:DNA binding"/>
    <property type="evidence" value="ECO:0007669"/>
    <property type="project" value="InterPro"/>
</dbReference>
<protein>
    <submittedName>
        <fullName evidence="2">Uncharacterized protein</fullName>
    </submittedName>
</protein>
<sequence>MITVAILAVKDCKGNSLASIKKYTATNYKFDVEKQTAHIHHTIVHDVEKGDYIRVGNEPKGSSGSFKVAEKKIVNTKPKVAKPKTKVPSAVKPKSTSKKPKEKKVAKPKTIINNNL</sequence>
<name>A0A183MMV5_9TREM</name>
<dbReference type="CDD" id="cd00073">
    <property type="entry name" value="H15"/>
    <property type="match status" value="1"/>
</dbReference>
<dbReference type="GO" id="GO:0000786">
    <property type="term" value="C:nucleosome"/>
    <property type="evidence" value="ECO:0007669"/>
    <property type="project" value="InterPro"/>
</dbReference>
<dbReference type="InterPro" id="IPR036390">
    <property type="entry name" value="WH_DNA-bd_sf"/>
</dbReference>